<protein>
    <submittedName>
        <fullName evidence="1">RCG49070</fullName>
    </submittedName>
</protein>
<proteinExistence type="predicted"/>
<evidence type="ECO:0000313" key="2">
    <source>
        <dbReference type="Proteomes" id="UP000234681"/>
    </source>
</evidence>
<gene>
    <name evidence="1" type="ORF">rCG_49070</name>
</gene>
<reference evidence="1 2" key="1">
    <citation type="submission" date="2005-09" db="EMBL/GenBank/DDBJ databases">
        <authorList>
            <person name="Mural R.J."/>
            <person name="Li P.W."/>
            <person name="Adams M.D."/>
            <person name="Amanatides P.G."/>
            <person name="Baden-Tillson H."/>
            <person name="Barnstead M."/>
            <person name="Chin S.H."/>
            <person name="Dew I."/>
            <person name="Evans C.A."/>
            <person name="Ferriera S."/>
            <person name="Flanigan M."/>
            <person name="Fosler C."/>
            <person name="Glodek A."/>
            <person name="Gu Z."/>
            <person name="Holt R.A."/>
            <person name="Jennings D."/>
            <person name="Kraft C.L."/>
            <person name="Lu F."/>
            <person name="Nguyen T."/>
            <person name="Nusskern D.R."/>
            <person name="Pfannkoch C.M."/>
            <person name="Sitter C."/>
            <person name="Sutton G.G."/>
            <person name="Venter J.C."/>
            <person name="Wang Z."/>
            <person name="Woodage T."/>
            <person name="Zheng X.H."/>
            <person name="Zhong F."/>
        </authorList>
    </citation>
    <scope>NUCLEOTIDE SEQUENCE [LARGE SCALE GENOMIC DNA]</scope>
    <source>
        <strain>BN</strain>
        <strain evidence="2">Sprague-Dawley</strain>
    </source>
</reference>
<dbReference type="Proteomes" id="UP000234681">
    <property type="component" value="Chromosome 7"/>
</dbReference>
<dbReference type="EMBL" id="CH473960">
    <property type="protein sequence ID" value="EDM16594.1"/>
    <property type="molecule type" value="Genomic_DNA"/>
</dbReference>
<name>A6IGV4_RAT</name>
<organism evidence="1 2">
    <name type="scientific">Rattus norvegicus</name>
    <name type="common">Rat</name>
    <dbReference type="NCBI Taxonomy" id="10116"/>
    <lineage>
        <taxon>Eukaryota</taxon>
        <taxon>Metazoa</taxon>
        <taxon>Chordata</taxon>
        <taxon>Craniata</taxon>
        <taxon>Vertebrata</taxon>
        <taxon>Euteleostomi</taxon>
        <taxon>Mammalia</taxon>
        <taxon>Eutheria</taxon>
        <taxon>Euarchontoglires</taxon>
        <taxon>Glires</taxon>
        <taxon>Rodentia</taxon>
        <taxon>Myomorpha</taxon>
        <taxon>Muroidea</taxon>
        <taxon>Muridae</taxon>
        <taxon>Murinae</taxon>
        <taxon>Rattus</taxon>
    </lineage>
</organism>
<sequence>MIICKTNKTNKQTD</sequence>
<accession>A6IGV4</accession>
<evidence type="ECO:0000313" key="1">
    <source>
        <dbReference type="EMBL" id="EDM16594.1"/>
    </source>
</evidence>